<protein>
    <recommendedName>
        <fullName evidence="6">Transposase</fullName>
    </recommendedName>
</protein>
<organism evidence="4 5">
    <name type="scientific">Rotaria sordida</name>
    <dbReference type="NCBI Taxonomy" id="392033"/>
    <lineage>
        <taxon>Eukaryota</taxon>
        <taxon>Metazoa</taxon>
        <taxon>Spiralia</taxon>
        <taxon>Gnathifera</taxon>
        <taxon>Rotifera</taxon>
        <taxon>Eurotatoria</taxon>
        <taxon>Bdelloidea</taxon>
        <taxon>Philodinida</taxon>
        <taxon>Philodinidae</taxon>
        <taxon>Rotaria</taxon>
    </lineage>
</organism>
<evidence type="ECO:0000259" key="2">
    <source>
        <dbReference type="Pfam" id="PF00292"/>
    </source>
</evidence>
<feature type="non-terminal residue" evidence="4">
    <location>
        <position position="1"/>
    </location>
</feature>
<dbReference type="GO" id="GO:0006355">
    <property type="term" value="P:regulation of DNA-templated transcription"/>
    <property type="evidence" value="ECO:0007669"/>
    <property type="project" value="InterPro"/>
</dbReference>
<dbReference type="InterPro" id="IPR001523">
    <property type="entry name" value="Paired_dom"/>
</dbReference>
<dbReference type="InterPro" id="IPR038717">
    <property type="entry name" value="Tc1-like_DDE_dom"/>
</dbReference>
<reference evidence="4" key="1">
    <citation type="submission" date="2021-02" db="EMBL/GenBank/DDBJ databases">
        <authorList>
            <person name="Nowell W R."/>
        </authorList>
    </citation>
    <scope>NUCLEOTIDE SEQUENCE</scope>
</reference>
<dbReference type="InterPro" id="IPR036397">
    <property type="entry name" value="RNaseH_sf"/>
</dbReference>
<dbReference type="Proteomes" id="UP000663882">
    <property type="component" value="Unassembled WGS sequence"/>
</dbReference>
<dbReference type="InterPro" id="IPR009057">
    <property type="entry name" value="Homeodomain-like_sf"/>
</dbReference>
<comment type="caution">
    <text evidence="4">The sequence shown here is derived from an EMBL/GenBank/DDBJ whole genome shotgun (WGS) entry which is preliminary data.</text>
</comment>
<feature type="domain" description="Paired" evidence="2">
    <location>
        <begin position="8"/>
        <end position="74"/>
    </location>
</feature>
<dbReference type="Pfam" id="PF13358">
    <property type="entry name" value="DDE_3"/>
    <property type="match status" value="1"/>
</dbReference>
<dbReference type="AlphaFoldDB" id="A0A815STU1"/>
<dbReference type="Pfam" id="PF00292">
    <property type="entry name" value="PAX"/>
    <property type="match status" value="1"/>
</dbReference>
<evidence type="ECO:0000259" key="3">
    <source>
        <dbReference type="Pfam" id="PF13358"/>
    </source>
</evidence>
<sequence>RKAVSIDTKKKIITLHEVGMSKHMISKHCEVSRNCVMQTIRKYDETQSVATKPGSGRKPKLTERQKRAIKIEQLCYNSISLNDLVKFVQGRYQPDGQRYKRSQPRSYKGGGLGISGCLTYYGLSDLFFYDGNIDSSIYIEILEHTLPSTLSRFSAVDRCHVMLQHDNARVHVSAKAHNYLRDKKISVLPWPSNSPDINIIKNLWSIVDN</sequence>
<keyword evidence="1" id="KW-0563">Paired box</keyword>
<evidence type="ECO:0008006" key="6">
    <source>
        <dbReference type="Google" id="ProtNLM"/>
    </source>
</evidence>
<dbReference type="SUPFAM" id="SSF46689">
    <property type="entry name" value="Homeodomain-like"/>
    <property type="match status" value="1"/>
</dbReference>
<feature type="domain" description="Tc1-like transposase DDE" evidence="3">
    <location>
        <begin position="91"/>
        <end position="207"/>
    </location>
</feature>
<dbReference type="OrthoDB" id="10046619at2759"/>
<evidence type="ECO:0000256" key="1">
    <source>
        <dbReference type="ARBA" id="ARBA00022724"/>
    </source>
</evidence>
<dbReference type="InterPro" id="IPR036388">
    <property type="entry name" value="WH-like_DNA-bd_sf"/>
</dbReference>
<dbReference type="GO" id="GO:0003677">
    <property type="term" value="F:DNA binding"/>
    <property type="evidence" value="ECO:0007669"/>
    <property type="project" value="InterPro"/>
</dbReference>
<name>A0A815STU1_9BILA</name>
<evidence type="ECO:0000313" key="5">
    <source>
        <dbReference type="Proteomes" id="UP000663882"/>
    </source>
</evidence>
<dbReference type="Gene3D" id="1.10.10.10">
    <property type="entry name" value="Winged helix-like DNA-binding domain superfamily/Winged helix DNA-binding domain"/>
    <property type="match status" value="1"/>
</dbReference>
<proteinExistence type="predicted"/>
<accession>A0A815STU1</accession>
<gene>
    <name evidence="4" type="ORF">RFH988_LOCUS38456</name>
</gene>
<evidence type="ECO:0000313" key="4">
    <source>
        <dbReference type="EMBL" id="CAF1492371.1"/>
    </source>
</evidence>
<dbReference type="EMBL" id="CAJNOO010009510">
    <property type="protein sequence ID" value="CAF1492371.1"/>
    <property type="molecule type" value="Genomic_DNA"/>
</dbReference>
<dbReference type="Gene3D" id="3.30.420.10">
    <property type="entry name" value="Ribonuclease H-like superfamily/Ribonuclease H"/>
    <property type="match status" value="1"/>
</dbReference>